<dbReference type="EMBL" id="AEYE02000038">
    <property type="protein sequence ID" value="EPE94005.1"/>
    <property type="molecule type" value="Genomic_DNA"/>
</dbReference>
<dbReference type="SUPFAM" id="SSF55920">
    <property type="entry name" value="Creatinase/aminopeptidase"/>
    <property type="match status" value="1"/>
</dbReference>
<dbReference type="InterPro" id="IPR036005">
    <property type="entry name" value="Creatinase/aminopeptidase-like"/>
</dbReference>
<dbReference type="AlphaFoldDB" id="S3H6W2"/>
<accession>S3H6W2</accession>
<protein>
    <submittedName>
        <fullName evidence="1">Ectoine utilization protein EutD</fullName>
    </submittedName>
</protein>
<gene>
    <name evidence="1" type="ORF">RGCCGE502_34531</name>
</gene>
<proteinExistence type="predicted"/>
<keyword evidence="1" id="KW-0614">Plasmid</keyword>
<evidence type="ECO:0000313" key="1">
    <source>
        <dbReference type="EMBL" id="EPE94005.1"/>
    </source>
</evidence>
<evidence type="ECO:0000313" key="2">
    <source>
        <dbReference type="Proteomes" id="UP000014411"/>
    </source>
</evidence>
<keyword evidence="2" id="KW-1185">Reference proteome</keyword>
<organism evidence="1 2">
    <name type="scientific">Rhizobium grahamii CCGE 502</name>
    <dbReference type="NCBI Taxonomy" id="990285"/>
    <lineage>
        <taxon>Bacteria</taxon>
        <taxon>Pseudomonadati</taxon>
        <taxon>Pseudomonadota</taxon>
        <taxon>Alphaproteobacteria</taxon>
        <taxon>Hyphomicrobiales</taxon>
        <taxon>Rhizobiaceae</taxon>
        <taxon>Rhizobium/Agrobacterium group</taxon>
        <taxon>Rhizobium</taxon>
    </lineage>
</organism>
<name>S3H6W2_9HYPH</name>
<reference evidence="1 2" key="1">
    <citation type="journal article" date="2012" name="J. Bacteriol.">
        <title>Genome sequence of Rhizobium grahamii CCGE502, a broad-host-range symbiont with low nodulation competitiveness in Phaseolus vulgaris.</title>
        <authorList>
            <person name="Althabegoiti M.J."/>
            <person name="Lozano L."/>
            <person name="Torres-Tejerizo G."/>
            <person name="Ormeno-Orrillo E."/>
            <person name="Rogel M.A."/>
            <person name="Gonzalez V."/>
            <person name="Martinez-Romero E."/>
        </authorList>
    </citation>
    <scope>NUCLEOTIDE SEQUENCE [LARGE SCALE GENOMIC DNA]</scope>
    <source>
        <strain evidence="1 2">CCGE 502</strain>
        <plasmid evidence="1">pRg502a</plasmid>
    </source>
</reference>
<dbReference type="Proteomes" id="UP000014411">
    <property type="component" value="Unassembled WGS sequence"/>
</dbReference>
<comment type="caution">
    <text evidence="1">The sequence shown here is derived from an EMBL/GenBank/DDBJ whole genome shotgun (WGS) entry which is preliminary data.</text>
</comment>
<sequence length="43" mass="4931">MTFHFMSGLWYGDWGIEITESIVITNGQVEFLSSVPRKLLVID</sequence>
<geneLocation type="plasmid" evidence="1">
    <name>pRg502a</name>
</geneLocation>
<dbReference type="HOGENOM" id="CLU_3238669_0_0_5"/>